<sequence length="266" mass="30504">MMSLRECPVNEDTGNVRPPSPKKSMRCSIHPIFDKYKRPTSNGDGYHTQQLRNLARNQAEYSPVAESPMIKRLNRDYAALRVTLHSNTAKDTTEVEAALAEDVEHKVKSNISKLQKIASRERELTTSILDCEVDTQISNTDGQKRPSAVHVRSEVSRYQQIDTESVRKLAHLWSSWEEAQTDVDKLSDKLHDLFEHEPSNGISGMSSNTEWMDKEDLDIDRRIRKVVDDMAACEEGDVLIENQDFQQKLKYEDTKIFKAIFQSSFD</sequence>
<proteinExistence type="predicted"/>
<dbReference type="Proteomes" id="UP001305414">
    <property type="component" value="Unassembled WGS sequence"/>
</dbReference>
<evidence type="ECO:0000313" key="2">
    <source>
        <dbReference type="EMBL" id="KAK5628667.1"/>
    </source>
</evidence>
<keyword evidence="3" id="KW-1185">Reference proteome</keyword>
<reference evidence="2 3" key="1">
    <citation type="submission" date="2023-10" db="EMBL/GenBank/DDBJ databases">
        <title>Draft genome sequence of Xylaria bambusicola isolate GMP-LS, the root and basal stem rot pathogen of sugarcane in Indonesia.</title>
        <authorList>
            <person name="Selvaraj P."/>
            <person name="Muralishankar V."/>
            <person name="Muruganantham S."/>
            <person name="Sp S."/>
            <person name="Haryani S."/>
            <person name="Lau K.J.X."/>
            <person name="Naqvi N.I."/>
        </authorList>
    </citation>
    <scope>NUCLEOTIDE SEQUENCE [LARGE SCALE GENOMIC DNA]</scope>
    <source>
        <strain evidence="2">GMP-LS</strain>
    </source>
</reference>
<gene>
    <name evidence="2" type="ORF">RRF57_004382</name>
</gene>
<accession>A0AAN7Z3T0</accession>
<dbReference type="AlphaFoldDB" id="A0AAN7Z3T0"/>
<dbReference type="EMBL" id="JAWHQM010000009">
    <property type="protein sequence ID" value="KAK5628667.1"/>
    <property type="molecule type" value="Genomic_DNA"/>
</dbReference>
<name>A0AAN7Z3T0_9PEZI</name>
<protein>
    <submittedName>
        <fullName evidence="2">Uncharacterized protein</fullName>
    </submittedName>
</protein>
<evidence type="ECO:0000313" key="3">
    <source>
        <dbReference type="Proteomes" id="UP001305414"/>
    </source>
</evidence>
<feature type="region of interest" description="Disordered" evidence="1">
    <location>
        <begin position="1"/>
        <end position="26"/>
    </location>
</feature>
<comment type="caution">
    <text evidence="2">The sequence shown here is derived from an EMBL/GenBank/DDBJ whole genome shotgun (WGS) entry which is preliminary data.</text>
</comment>
<evidence type="ECO:0000256" key="1">
    <source>
        <dbReference type="SAM" id="MobiDB-lite"/>
    </source>
</evidence>
<organism evidence="2 3">
    <name type="scientific">Xylaria bambusicola</name>
    <dbReference type="NCBI Taxonomy" id="326684"/>
    <lineage>
        <taxon>Eukaryota</taxon>
        <taxon>Fungi</taxon>
        <taxon>Dikarya</taxon>
        <taxon>Ascomycota</taxon>
        <taxon>Pezizomycotina</taxon>
        <taxon>Sordariomycetes</taxon>
        <taxon>Xylariomycetidae</taxon>
        <taxon>Xylariales</taxon>
        <taxon>Xylariaceae</taxon>
        <taxon>Xylaria</taxon>
    </lineage>
</organism>